<proteinExistence type="predicted"/>
<dbReference type="AlphaFoldDB" id="A0A1B6MPV7"/>
<feature type="region of interest" description="Disordered" evidence="1">
    <location>
        <begin position="1"/>
        <end position="21"/>
    </location>
</feature>
<dbReference type="EMBL" id="GEBQ01002045">
    <property type="protein sequence ID" value="JAT37932.1"/>
    <property type="molecule type" value="Transcribed_RNA"/>
</dbReference>
<evidence type="ECO:0000256" key="1">
    <source>
        <dbReference type="SAM" id="MobiDB-lite"/>
    </source>
</evidence>
<evidence type="ECO:0000313" key="2">
    <source>
        <dbReference type="EMBL" id="JAT37932.1"/>
    </source>
</evidence>
<gene>
    <name evidence="2" type="ORF">g.21374</name>
</gene>
<accession>A0A1B6MPV7</accession>
<feature type="region of interest" description="Disordered" evidence="1">
    <location>
        <begin position="104"/>
        <end position="132"/>
    </location>
</feature>
<sequence>MSDRLKYPGRANKTSKKENKRYSLDVGAMSNTYSRMETRSGNLNKRYSLDVDAKKDLGSKKSMSCINNNTLLSPKLGSTRSGIVRPQSCVLETEKVYHSKRSMSVENLPPKVTRLASRLPVRATDPKPSKPK</sequence>
<name>A0A1B6MPV7_9HEMI</name>
<organism evidence="2">
    <name type="scientific">Graphocephala atropunctata</name>
    <dbReference type="NCBI Taxonomy" id="36148"/>
    <lineage>
        <taxon>Eukaryota</taxon>
        <taxon>Metazoa</taxon>
        <taxon>Ecdysozoa</taxon>
        <taxon>Arthropoda</taxon>
        <taxon>Hexapoda</taxon>
        <taxon>Insecta</taxon>
        <taxon>Pterygota</taxon>
        <taxon>Neoptera</taxon>
        <taxon>Paraneoptera</taxon>
        <taxon>Hemiptera</taxon>
        <taxon>Auchenorrhyncha</taxon>
        <taxon>Membracoidea</taxon>
        <taxon>Cicadellidae</taxon>
        <taxon>Cicadellinae</taxon>
        <taxon>Cicadellini</taxon>
        <taxon>Graphocephala</taxon>
    </lineage>
</organism>
<protein>
    <submittedName>
        <fullName evidence="2">Uncharacterized protein</fullName>
    </submittedName>
</protein>
<reference evidence="2" key="1">
    <citation type="submission" date="2015-11" db="EMBL/GenBank/DDBJ databases">
        <title>De novo transcriptome assembly of four potential Pierce s Disease insect vectors from Arizona vineyards.</title>
        <authorList>
            <person name="Tassone E.E."/>
        </authorList>
    </citation>
    <scope>NUCLEOTIDE SEQUENCE</scope>
</reference>